<dbReference type="InterPro" id="IPR036236">
    <property type="entry name" value="Znf_C2H2_sf"/>
</dbReference>
<feature type="region of interest" description="Disordered" evidence="1">
    <location>
        <begin position="245"/>
        <end position="308"/>
    </location>
</feature>
<feature type="compositionally biased region" description="Low complexity" evidence="1">
    <location>
        <begin position="79"/>
        <end position="98"/>
    </location>
</feature>
<dbReference type="AlphaFoldDB" id="A0A438NFX9"/>
<accession>A0A438NFX9</accession>
<dbReference type="SMART" id="SM00355">
    <property type="entry name" value="ZnF_C2H2"/>
    <property type="match status" value="4"/>
</dbReference>
<sequence length="797" mass="88104">MLELEHQHQGGQYLDQEYAFEQNVHGLYNMSQYEQQEFLAKFHALPFSYHEKPSMFFSAPLQMKQDLHSTLEMPHSVSIPSIGSASSSTVGSPYSGPSHTMTSHDVRDGIPVFDRLNPLYGLGVLPTIINNNNNDAFTLDMYSLPPETEAVILSHDKLRDTFVGECADLSYLQSQSSTIAQYASPPVAPNAPDAPIRASGALRHISLAPSPVLTLDTSLNNGSPRGTSASASVASTSVVPYTLQSPTPPLFSTPTFKSPTTPASARRGHTNATRQSKTHQRSPSLTRTAHMNDQDFRNNNRHNTTPPLTRFQSHFFAQSSGNFVQPLETAYPSLIHPSRSFGDPSYTDGFFPSNVYSFPSLSPGASPALSPQPFTTLAPTQVSGAVANANFYPHQAQPSRRPSLVSYASHASAASRSSPASSDFDDEGRQKGRCPHPDCGKVFKDLKAHMLTHQAERPEKCPILTCEYNQKGFARKYDKNRHTLTHYKGTMVCGFCPGSGSPAEKSFNRADVFKRHLTSVHGVEQTPPNSRKRSPTSSNRKLSSYCQDATGKCSTCSQTFTNAQDFYEHLDDCVLRVVQQEEPSEAINARHLTAISGDNEVQETLDLHMIKTEDSSNVKAEDDDEEDEEDEDDDDDDDNEDEEDRSFNGRSGKGHLKTIKHPAHARAIIGAGVSKSKPGKKGMTWSKGGVALVGKGRKKRKHYPPSWGMAAEKMRMKKRVLCVYDGDRRLWKDDMMLHNEFEVRVNLADGKNYVTDLDVETMKRAIAFHNATEEEKGPWLSQPEDDIQGFDLNALMA</sequence>
<proteinExistence type="predicted"/>
<dbReference type="Gene3D" id="3.30.160.60">
    <property type="entry name" value="Classic Zinc Finger"/>
    <property type="match status" value="1"/>
</dbReference>
<dbReference type="EMBL" id="NAJM01000004">
    <property type="protein sequence ID" value="RVX74632.1"/>
    <property type="molecule type" value="Genomic_DNA"/>
</dbReference>
<feature type="compositionally biased region" description="Basic and acidic residues" evidence="1">
    <location>
        <begin position="609"/>
        <end position="620"/>
    </location>
</feature>
<dbReference type="InterPro" id="IPR013087">
    <property type="entry name" value="Znf_C2H2_type"/>
</dbReference>
<feature type="region of interest" description="Disordered" evidence="1">
    <location>
        <begin position="393"/>
        <end position="436"/>
    </location>
</feature>
<feature type="compositionally biased region" description="Acidic residues" evidence="1">
    <location>
        <begin position="621"/>
        <end position="644"/>
    </location>
</feature>
<feature type="compositionally biased region" description="Basic and acidic residues" evidence="1">
    <location>
        <begin position="427"/>
        <end position="436"/>
    </location>
</feature>
<evidence type="ECO:0000313" key="4">
    <source>
        <dbReference type="Proteomes" id="UP000288859"/>
    </source>
</evidence>
<feature type="domain" description="C2H2-type" evidence="2">
    <location>
        <begin position="459"/>
        <end position="486"/>
    </location>
</feature>
<feature type="domain" description="C2H2-type" evidence="2">
    <location>
        <begin position="432"/>
        <end position="453"/>
    </location>
</feature>
<dbReference type="Proteomes" id="UP000288859">
    <property type="component" value="Unassembled WGS sequence"/>
</dbReference>
<reference evidence="3 4" key="1">
    <citation type="submission" date="2017-03" db="EMBL/GenBank/DDBJ databases">
        <title>Genomes of endolithic fungi from Antarctica.</title>
        <authorList>
            <person name="Coleine C."/>
            <person name="Masonjones S."/>
            <person name="Stajich J.E."/>
        </authorList>
    </citation>
    <scope>NUCLEOTIDE SEQUENCE [LARGE SCALE GENOMIC DNA]</scope>
    <source>
        <strain evidence="3 4">CCFEE 6314</strain>
    </source>
</reference>
<gene>
    <name evidence="3" type="ORF">B0A52_01758</name>
</gene>
<dbReference type="VEuPathDB" id="FungiDB:PV10_07162"/>
<feature type="compositionally biased region" description="Polar residues" evidence="1">
    <location>
        <begin position="270"/>
        <end position="289"/>
    </location>
</feature>
<comment type="caution">
    <text evidence="3">The sequence shown here is derived from an EMBL/GenBank/DDBJ whole genome shotgun (WGS) entry which is preliminary data.</text>
</comment>
<evidence type="ECO:0000313" key="3">
    <source>
        <dbReference type="EMBL" id="RVX74632.1"/>
    </source>
</evidence>
<dbReference type="OrthoDB" id="6077919at2759"/>
<feature type="compositionally biased region" description="Low complexity" evidence="1">
    <location>
        <begin position="403"/>
        <end position="422"/>
    </location>
</feature>
<organism evidence="3 4">
    <name type="scientific">Exophiala mesophila</name>
    <name type="common">Black yeast-like fungus</name>
    <dbReference type="NCBI Taxonomy" id="212818"/>
    <lineage>
        <taxon>Eukaryota</taxon>
        <taxon>Fungi</taxon>
        <taxon>Dikarya</taxon>
        <taxon>Ascomycota</taxon>
        <taxon>Pezizomycotina</taxon>
        <taxon>Eurotiomycetes</taxon>
        <taxon>Chaetothyriomycetidae</taxon>
        <taxon>Chaetothyriales</taxon>
        <taxon>Herpotrichiellaceae</taxon>
        <taxon>Exophiala</taxon>
    </lineage>
</organism>
<feature type="domain" description="C2H2-type" evidence="2">
    <location>
        <begin position="491"/>
        <end position="521"/>
    </location>
</feature>
<protein>
    <recommendedName>
        <fullName evidence="2">C2H2-type domain-containing protein</fullName>
    </recommendedName>
</protein>
<dbReference type="SUPFAM" id="SSF57667">
    <property type="entry name" value="beta-beta-alpha zinc fingers"/>
    <property type="match status" value="1"/>
</dbReference>
<feature type="compositionally biased region" description="Low complexity" evidence="1">
    <location>
        <begin position="252"/>
        <end position="265"/>
    </location>
</feature>
<feature type="region of interest" description="Disordered" evidence="1">
    <location>
        <begin position="609"/>
        <end position="660"/>
    </location>
</feature>
<feature type="domain" description="C2H2-type" evidence="2">
    <location>
        <begin position="551"/>
        <end position="571"/>
    </location>
</feature>
<feature type="region of interest" description="Disordered" evidence="1">
    <location>
        <begin position="518"/>
        <end position="543"/>
    </location>
</feature>
<evidence type="ECO:0000259" key="2">
    <source>
        <dbReference type="SMART" id="SM00355"/>
    </source>
</evidence>
<name>A0A438NFX9_EXOME</name>
<feature type="region of interest" description="Disordered" evidence="1">
    <location>
        <begin position="79"/>
        <end position="103"/>
    </location>
</feature>
<evidence type="ECO:0000256" key="1">
    <source>
        <dbReference type="SAM" id="MobiDB-lite"/>
    </source>
</evidence>